<proteinExistence type="predicted"/>
<name>A0A9W8CU88_9FUNG</name>
<organism evidence="1 2">
    <name type="scientific">Coemansia erecta</name>
    <dbReference type="NCBI Taxonomy" id="147472"/>
    <lineage>
        <taxon>Eukaryota</taxon>
        <taxon>Fungi</taxon>
        <taxon>Fungi incertae sedis</taxon>
        <taxon>Zoopagomycota</taxon>
        <taxon>Kickxellomycotina</taxon>
        <taxon>Kickxellomycetes</taxon>
        <taxon>Kickxellales</taxon>
        <taxon>Kickxellaceae</taxon>
        <taxon>Coemansia</taxon>
    </lineage>
</organism>
<keyword evidence="2" id="KW-1185">Reference proteome</keyword>
<comment type="caution">
    <text evidence="1">The sequence shown here is derived from an EMBL/GenBank/DDBJ whole genome shotgun (WGS) entry which is preliminary data.</text>
</comment>
<dbReference type="AlphaFoldDB" id="A0A9W8CU88"/>
<gene>
    <name evidence="1" type="ORF">LPJ53_001729</name>
</gene>
<protein>
    <submittedName>
        <fullName evidence="1">Uncharacterized protein</fullName>
    </submittedName>
</protein>
<accession>A0A9W8CU88</accession>
<dbReference type="EMBL" id="JANBOJ010000046">
    <property type="protein sequence ID" value="KAJ1723973.1"/>
    <property type="molecule type" value="Genomic_DNA"/>
</dbReference>
<evidence type="ECO:0000313" key="2">
    <source>
        <dbReference type="Proteomes" id="UP001149813"/>
    </source>
</evidence>
<evidence type="ECO:0000313" key="1">
    <source>
        <dbReference type="EMBL" id="KAJ1723973.1"/>
    </source>
</evidence>
<dbReference type="Proteomes" id="UP001149813">
    <property type="component" value="Unassembled WGS sequence"/>
</dbReference>
<dbReference type="OrthoDB" id="5556064at2759"/>
<reference evidence="1" key="1">
    <citation type="submission" date="2022-07" db="EMBL/GenBank/DDBJ databases">
        <title>Phylogenomic reconstructions and comparative analyses of Kickxellomycotina fungi.</title>
        <authorList>
            <person name="Reynolds N.K."/>
            <person name="Stajich J.E."/>
            <person name="Barry K."/>
            <person name="Grigoriev I.V."/>
            <person name="Crous P."/>
            <person name="Smith M.E."/>
        </authorList>
    </citation>
    <scope>NUCLEOTIDE SEQUENCE</scope>
    <source>
        <strain evidence="1">NBRC 32514</strain>
    </source>
</reference>
<sequence length="158" mass="18027">MPHSFTVYHKNEDSVYEEYQQEIPDIYSFVGTIEQIRKHYKTPLDDIETALYYLERATLRFVKIDPATMSLFKISKRMSNKKIVYWGKYDTLAYDAVAHPEDGIDEPSSLPGLPTGDEITVETTPLTEPFPQPAKCRCCSHVKPDDSASTIIQDAANF</sequence>